<dbReference type="AlphaFoldDB" id="A0AAE6SGX6"/>
<dbReference type="EC" id="3.1.11.6" evidence="6"/>
<proteinExistence type="inferred from homology"/>
<dbReference type="Proteomes" id="UP000463871">
    <property type="component" value="Chromosome"/>
</dbReference>
<name>A0AAE6SGX6_AERME</name>
<comment type="similarity">
    <text evidence="1 6">Belongs to the XseB family.</text>
</comment>
<dbReference type="PANTHER" id="PTHR34137">
    <property type="entry name" value="EXODEOXYRIBONUCLEASE 7 SMALL SUBUNIT"/>
    <property type="match status" value="1"/>
</dbReference>
<organism evidence="8 9">
    <name type="scientific">Aeromonas media</name>
    <dbReference type="NCBI Taxonomy" id="651"/>
    <lineage>
        <taxon>Bacteria</taxon>
        <taxon>Pseudomonadati</taxon>
        <taxon>Pseudomonadota</taxon>
        <taxon>Gammaproteobacteria</taxon>
        <taxon>Aeromonadales</taxon>
        <taxon>Aeromonadaceae</taxon>
        <taxon>Aeromonas</taxon>
    </lineage>
</organism>
<keyword evidence="4 6" id="KW-0378">Hydrolase</keyword>
<keyword evidence="3 6" id="KW-0540">Nuclease</keyword>
<comment type="function">
    <text evidence="6">Bidirectionally degrades single-stranded DNA into large acid-insoluble oligonucleotides, which are then degraded further into small acid-soluble oligonucleotides.</text>
</comment>
<evidence type="ECO:0000256" key="3">
    <source>
        <dbReference type="ARBA" id="ARBA00022722"/>
    </source>
</evidence>
<dbReference type="Pfam" id="PF02609">
    <property type="entry name" value="Exonuc_VII_S"/>
    <property type="match status" value="1"/>
</dbReference>
<dbReference type="GO" id="GO:0009318">
    <property type="term" value="C:exodeoxyribonuclease VII complex"/>
    <property type="evidence" value="ECO:0007669"/>
    <property type="project" value="UniProtKB-UniRule"/>
</dbReference>
<reference evidence="8 9" key="1">
    <citation type="submission" date="2020-01" db="EMBL/GenBank/DDBJ databases">
        <title>Complete genome of Aeromonas media MC64.</title>
        <authorList>
            <person name="Cao G."/>
            <person name="Fu J."/>
            <person name="Zhong C."/>
        </authorList>
    </citation>
    <scope>NUCLEOTIDE SEQUENCE [LARGE SCALE GENOMIC DNA]</scope>
    <source>
        <strain evidence="8 9">MC64</strain>
    </source>
</reference>
<protein>
    <recommendedName>
        <fullName evidence="6">Exodeoxyribonuclease 7 small subunit</fullName>
        <ecNumber evidence="6">3.1.11.6</ecNumber>
    </recommendedName>
    <alternativeName>
        <fullName evidence="6">Exodeoxyribonuclease VII small subunit</fullName>
        <shortName evidence="6">Exonuclease VII small subunit</shortName>
    </alternativeName>
</protein>
<evidence type="ECO:0000256" key="5">
    <source>
        <dbReference type="ARBA" id="ARBA00022839"/>
    </source>
</evidence>
<keyword evidence="5 6" id="KW-0269">Exonuclease</keyword>
<evidence type="ECO:0000256" key="6">
    <source>
        <dbReference type="HAMAP-Rule" id="MF_00337"/>
    </source>
</evidence>
<dbReference type="GO" id="GO:0005829">
    <property type="term" value="C:cytosol"/>
    <property type="evidence" value="ECO:0007669"/>
    <property type="project" value="TreeGrafter"/>
</dbReference>
<keyword evidence="2 6" id="KW-0963">Cytoplasm</keyword>
<accession>A0AAE6SGX6</accession>
<dbReference type="InterPro" id="IPR037004">
    <property type="entry name" value="Exonuc_VII_ssu_sf"/>
</dbReference>
<dbReference type="GO" id="GO:0006308">
    <property type="term" value="P:DNA catabolic process"/>
    <property type="evidence" value="ECO:0007669"/>
    <property type="project" value="UniProtKB-UniRule"/>
</dbReference>
<comment type="subcellular location">
    <subcellularLocation>
        <location evidence="6">Cytoplasm</location>
    </subcellularLocation>
</comment>
<sequence length="170" mass="18773">MPIRLPKSTSLLLSPNLPSILYCVEFSAIAPLAASPAHLNNPSAVHGCQRLSIGRGQDSLRTAHFSASPLCPVDVKMSRFFQSPRMDMASKKIDRLSFDATLEELETIVHQLEQGSLPLEEALKQFEQGIHLVRAGQQKLEQAEQKIQILLTQADGSEQAIPFRSEQGEE</sequence>
<evidence type="ECO:0000256" key="7">
    <source>
        <dbReference type="SAM" id="Coils"/>
    </source>
</evidence>
<dbReference type="EMBL" id="CP047962">
    <property type="protein sequence ID" value="QHQ50375.1"/>
    <property type="molecule type" value="Genomic_DNA"/>
</dbReference>
<dbReference type="Gene3D" id="1.10.287.1040">
    <property type="entry name" value="Exonuclease VII, small subunit"/>
    <property type="match status" value="1"/>
</dbReference>
<dbReference type="InterPro" id="IPR003761">
    <property type="entry name" value="Exonuc_VII_S"/>
</dbReference>
<dbReference type="HAMAP" id="MF_00337">
    <property type="entry name" value="Exonuc_7_S"/>
    <property type="match status" value="1"/>
</dbReference>
<evidence type="ECO:0000313" key="8">
    <source>
        <dbReference type="EMBL" id="QHQ50375.1"/>
    </source>
</evidence>
<dbReference type="NCBIfam" id="NF002140">
    <property type="entry name" value="PRK00977.1-4"/>
    <property type="match status" value="1"/>
</dbReference>
<evidence type="ECO:0000256" key="2">
    <source>
        <dbReference type="ARBA" id="ARBA00022490"/>
    </source>
</evidence>
<comment type="subunit">
    <text evidence="6">Heterooligomer composed of large and small subunits.</text>
</comment>
<keyword evidence="7" id="KW-0175">Coiled coil</keyword>
<dbReference type="PANTHER" id="PTHR34137:SF1">
    <property type="entry name" value="EXODEOXYRIBONUCLEASE 7 SMALL SUBUNIT"/>
    <property type="match status" value="1"/>
</dbReference>
<dbReference type="GO" id="GO:0008855">
    <property type="term" value="F:exodeoxyribonuclease VII activity"/>
    <property type="evidence" value="ECO:0007669"/>
    <property type="project" value="UniProtKB-UniRule"/>
</dbReference>
<dbReference type="SUPFAM" id="SSF116842">
    <property type="entry name" value="XseB-like"/>
    <property type="match status" value="1"/>
</dbReference>
<comment type="catalytic activity">
    <reaction evidence="6">
        <text>Exonucleolytic cleavage in either 5'- to 3'- or 3'- to 5'-direction to yield nucleoside 5'-phosphates.</text>
        <dbReference type="EC" id="3.1.11.6"/>
    </reaction>
</comment>
<feature type="coiled-coil region" evidence="7">
    <location>
        <begin position="133"/>
        <end position="160"/>
    </location>
</feature>
<dbReference type="NCBIfam" id="TIGR01280">
    <property type="entry name" value="xseB"/>
    <property type="match status" value="1"/>
</dbReference>
<gene>
    <name evidence="6" type="primary">xseB</name>
    <name evidence="8" type="ORF">GWI30_04980</name>
</gene>
<evidence type="ECO:0000256" key="1">
    <source>
        <dbReference type="ARBA" id="ARBA00009998"/>
    </source>
</evidence>
<evidence type="ECO:0000313" key="9">
    <source>
        <dbReference type="Proteomes" id="UP000463871"/>
    </source>
</evidence>
<evidence type="ECO:0000256" key="4">
    <source>
        <dbReference type="ARBA" id="ARBA00022801"/>
    </source>
</evidence>